<reference evidence="3" key="1">
    <citation type="submission" date="2018-12" db="EMBL/GenBank/DDBJ databases">
        <title>Tengunoibacter tsumagoiensis gen. nov., sp. nov., Dictyobacter kobayashii sp. nov., D. alpinus sp. nov., and D. joshuensis sp. nov. and description of Dictyobacteraceae fam. nov. within the order Ktedonobacterales isolated from Tengu-no-mugimeshi.</title>
        <authorList>
            <person name="Wang C.M."/>
            <person name="Zheng Y."/>
            <person name="Sakai Y."/>
            <person name="Toyoda A."/>
            <person name="Minakuchi Y."/>
            <person name="Abe K."/>
            <person name="Yokota A."/>
            <person name="Yabe S."/>
        </authorList>
    </citation>
    <scope>NUCLEOTIDE SEQUENCE [LARGE SCALE GENOMIC DNA]</scope>
    <source>
        <strain evidence="3">Uno11</strain>
    </source>
</reference>
<keyword evidence="3" id="KW-1185">Reference proteome</keyword>
<dbReference type="AlphaFoldDB" id="A0A402ASA9"/>
<feature type="transmembrane region" description="Helical" evidence="1">
    <location>
        <begin position="65"/>
        <end position="84"/>
    </location>
</feature>
<evidence type="ECO:0000256" key="1">
    <source>
        <dbReference type="SAM" id="Phobius"/>
    </source>
</evidence>
<dbReference type="InterPro" id="IPR009339">
    <property type="entry name" value="DUF998"/>
</dbReference>
<protein>
    <recommendedName>
        <fullName evidence="4">DUF998 domain-containing protein</fullName>
    </recommendedName>
</protein>
<gene>
    <name evidence="2" type="ORF">KDK_57330</name>
</gene>
<dbReference type="RefSeq" id="WP_126553918.1">
    <property type="nucleotide sequence ID" value="NZ_BIFS01000001.1"/>
</dbReference>
<feature type="transmembrane region" description="Helical" evidence="1">
    <location>
        <begin position="96"/>
        <end position="118"/>
    </location>
</feature>
<dbReference type="OrthoDB" id="158328at2"/>
<name>A0A402ASA9_9CHLR</name>
<keyword evidence="1" id="KW-0472">Membrane</keyword>
<sequence length="237" mass="25703">MSSLENSRQHEQATQSYPLITRFLLWAGAVGPVFFVVVLLIEGVTRPGYSAWRTFGSLLSLGDQGWMQITNFIVCGVLALGFGIGLRQVLHSGKGAVWGPILLGLWGLLLIIAGIFVTDPGQGYPVGVTPLASPTEHGIIHALSGLAIFIVLPIAAFVMIRRFASDPTWRGWALYSLLTGVIMIVSFFLSQLPGDYAIAGLLQRIGIIAGWFWVSLFAITLLRRGRAPEVMAHSTSR</sequence>
<proteinExistence type="predicted"/>
<feature type="transmembrane region" description="Helical" evidence="1">
    <location>
        <begin position="172"/>
        <end position="189"/>
    </location>
</feature>
<evidence type="ECO:0008006" key="4">
    <source>
        <dbReference type="Google" id="ProtNLM"/>
    </source>
</evidence>
<keyword evidence="1" id="KW-0812">Transmembrane</keyword>
<evidence type="ECO:0000313" key="3">
    <source>
        <dbReference type="Proteomes" id="UP000287188"/>
    </source>
</evidence>
<dbReference type="EMBL" id="BIFS01000001">
    <property type="protein sequence ID" value="GCE21933.1"/>
    <property type="molecule type" value="Genomic_DNA"/>
</dbReference>
<dbReference type="Proteomes" id="UP000287188">
    <property type="component" value="Unassembled WGS sequence"/>
</dbReference>
<evidence type="ECO:0000313" key="2">
    <source>
        <dbReference type="EMBL" id="GCE21933.1"/>
    </source>
</evidence>
<accession>A0A402ASA9</accession>
<organism evidence="2 3">
    <name type="scientific">Dictyobacter kobayashii</name>
    <dbReference type="NCBI Taxonomy" id="2014872"/>
    <lineage>
        <taxon>Bacteria</taxon>
        <taxon>Bacillati</taxon>
        <taxon>Chloroflexota</taxon>
        <taxon>Ktedonobacteria</taxon>
        <taxon>Ktedonobacterales</taxon>
        <taxon>Dictyobacteraceae</taxon>
        <taxon>Dictyobacter</taxon>
    </lineage>
</organism>
<feature type="transmembrane region" description="Helical" evidence="1">
    <location>
        <begin position="23"/>
        <end position="45"/>
    </location>
</feature>
<feature type="transmembrane region" description="Helical" evidence="1">
    <location>
        <begin position="138"/>
        <end position="160"/>
    </location>
</feature>
<feature type="transmembrane region" description="Helical" evidence="1">
    <location>
        <begin position="201"/>
        <end position="222"/>
    </location>
</feature>
<dbReference type="Pfam" id="PF06197">
    <property type="entry name" value="DUF998"/>
    <property type="match status" value="1"/>
</dbReference>
<comment type="caution">
    <text evidence="2">The sequence shown here is derived from an EMBL/GenBank/DDBJ whole genome shotgun (WGS) entry which is preliminary data.</text>
</comment>
<keyword evidence="1" id="KW-1133">Transmembrane helix</keyword>